<dbReference type="PROSITE" id="PS50067">
    <property type="entry name" value="KINESIN_MOTOR_2"/>
    <property type="match status" value="1"/>
</dbReference>
<proteinExistence type="inferred from homology"/>
<gene>
    <name evidence="5" type="ORF">KI387_006303</name>
</gene>
<dbReference type="GO" id="GO:0005524">
    <property type="term" value="F:ATP binding"/>
    <property type="evidence" value="ECO:0007669"/>
    <property type="project" value="InterPro"/>
</dbReference>
<feature type="region of interest" description="Disordered" evidence="3">
    <location>
        <begin position="1"/>
        <end position="57"/>
    </location>
</feature>
<name>A0AA38GQF6_TAXCH</name>
<dbReference type="InterPro" id="IPR001752">
    <property type="entry name" value="Kinesin_motor_dom"/>
</dbReference>
<protein>
    <recommendedName>
        <fullName evidence="4">Kinesin motor domain-containing protein</fullName>
    </recommendedName>
</protein>
<sequence>MAPSCPNLRSGSPFRFRRPSYEKIPGFSPSPSPSPGSSTPRSNSPRIRFNSDSSVGSFSPVMDAMDCPAARESISVTVRIRPLNWREIQRGDQSTWYADGDTLVRSEYNPSTAYVY</sequence>
<dbReference type="GO" id="GO:0003777">
    <property type="term" value="F:microtubule motor activity"/>
    <property type="evidence" value="ECO:0007669"/>
    <property type="project" value="InterPro"/>
</dbReference>
<keyword evidence="6" id="KW-1185">Reference proteome</keyword>
<evidence type="ECO:0000313" key="5">
    <source>
        <dbReference type="EMBL" id="KAH9326125.1"/>
    </source>
</evidence>
<comment type="caution">
    <text evidence="5">The sequence shown here is derived from an EMBL/GenBank/DDBJ whole genome shotgun (WGS) entry which is preliminary data.</text>
</comment>
<dbReference type="GO" id="GO:0007018">
    <property type="term" value="P:microtubule-based movement"/>
    <property type="evidence" value="ECO:0007669"/>
    <property type="project" value="InterPro"/>
</dbReference>
<evidence type="ECO:0000256" key="2">
    <source>
        <dbReference type="PROSITE-ProRule" id="PRU00283"/>
    </source>
</evidence>
<evidence type="ECO:0000259" key="4">
    <source>
        <dbReference type="PROSITE" id="PS50067"/>
    </source>
</evidence>
<accession>A0AA38GQF6</accession>
<reference evidence="5 6" key="1">
    <citation type="journal article" date="2021" name="Nat. Plants">
        <title>The Taxus genome provides insights into paclitaxel biosynthesis.</title>
        <authorList>
            <person name="Xiong X."/>
            <person name="Gou J."/>
            <person name="Liao Q."/>
            <person name="Li Y."/>
            <person name="Zhou Q."/>
            <person name="Bi G."/>
            <person name="Li C."/>
            <person name="Du R."/>
            <person name="Wang X."/>
            <person name="Sun T."/>
            <person name="Guo L."/>
            <person name="Liang H."/>
            <person name="Lu P."/>
            <person name="Wu Y."/>
            <person name="Zhang Z."/>
            <person name="Ro D.K."/>
            <person name="Shang Y."/>
            <person name="Huang S."/>
            <person name="Yan J."/>
        </authorList>
    </citation>
    <scope>NUCLEOTIDE SEQUENCE [LARGE SCALE GENOMIC DNA]</scope>
    <source>
        <strain evidence="5">Ta-2019</strain>
    </source>
</reference>
<evidence type="ECO:0000313" key="6">
    <source>
        <dbReference type="Proteomes" id="UP000824469"/>
    </source>
</evidence>
<feature type="domain" description="Kinesin motor" evidence="4">
    <location>
        <begin position="73"/>
        <end position="116"/>
    </location>
</feature>
<dbReference type="AlphaFoldDB" id="A0AA38GQF6"/>
<comment type="caution">
    <text evidence="2">Lacks conserved residue(s) required for the propagation of feature annotation.</text>
</comment>
<evidence type="ECO:0000256" key="1">
    <source>
        <dbReference type="ARBA" id="ARBA00023175"/>
    </source>
</evidence>
<evidence type="ECO:0000256" key="3">
    <source>
        <dbReference type="SAM" id="MobiDB-lite"/>
    </source>
</evidence>
<dbReference type="EMBL" id="JAHRHJ020000002">
    <property type="protein sequence ID" value="KAH9326125.1"/>
    <property type="molecule type" value="Genomic_DNA"/>
</dbReference>
<feature type="compositionally biased region" description="Low complexity" evidence="3">
    <location>
        <begin position="35"/>
        <end position="45"/>
    </location>
</feature>
<organism evidence="5 6">
    <name type="scientific">Taxus chinensis</name>
    <name type="common">Chinese yew</name>
    <name type="synonym">Taxus wallichiana var. chinensis</name>
    <dbReference type="NCBI Taxonomy" id="29808"/>
    <lineage>
        <taxon>Eukaryota</taxon>
        <taxon>Viridiplantae</taxon>
        <taxon>Streptophyta</taxon>
        <taxon>Embryophyta</taxon>
        <taxon>Tracheophyta</taxon>
        <taxon>Spermatophyta</taxon>
        <taxon>Pinopsida</taxon>
        <taxon>Pinidae</taxon>
        <taxon>Conifers II</taxon>
        <taxon>Cupressales</taxon>
        <taxon>Taxaceae</taxon>
        <taxon>Taxus</taxon>
    </lineage>
</organism>
<dbReference type="GO" id="GO:0008017">
    <property type="term" value="F:microtubule binding"/>
    <property type="evidence" value="ECO:0007669"/>
    <property type="project" value="InterPro"/>
</dbReference>
<keyword evidence="1" id="KW-0505">Motor protein</keyword>
<comment type="similarity">
    <text evidence="2">Belongs to the TRAFAC class myosin-kinesin ATPase superfamily. Kinesin family.</text>
</comment>
<feature type="non-terminal residue" evidence="5">
    <location>
        <position position="1"/>
    </location>
</feature>
<dbReference type="Proteomes" id="UP000824469">
    <property type="component" value="Unassembled WGS sequence"/>
</dbReference>